<dbReference type="PANTHER" id="PTHR46013">
    <property type="entry name" value="VASCULAR CELL ADHESION MOLECULE 1"/>
    <property type="match status" value="1"/>
</dbReference>
<reference evidence="7" key="1">
    <citation type="submission" date="2025-08" db="UniProtKB">
        <authorList>
            <consortium name="Ensembl"/>
        </authorList>
    </citation>
    <scope>IDENTIFICATION</scope>
</reference>
<evidence type="ECO:0000313" key="8">
    <source>
        <dbReference type="Proteomes" id="UP000694620"/>
    </source>
</evidence>
<dbReference type="SMART" id="SM00409">
    <property type="entry name" value="IG"/>
    <property type="match status" value="3"/>
</dbReference>
<evidence type="ECO:0000259" key="6">
    <source>
        <dbReference type="PROSITE" id="PS50835"/>
    </source>
</evidence>
<dbReference type="Proteomes" id="UP000694620">
    <property type="component" value="Unassembled WGS sequence"/>
</dbReference>
<comment type="function">
    <text evidence="3">Most highly expressed siglec (sialic acid-binding immunoglobulin-like lectin) on B-cells that plays a role in various aspects of B-cell biology including differentiation, antigen presentation, and trafficking to bone marrow. Binds to alpha 2,6-linked sialic acid residues of surface molecules such as CD22 itself, CD45 and IgM in a cis configuration. Can also bind to ligands on other cells as an adhesion molecule in a trans configuration. Acts as an inhibitory coreceptor on the surface of B-cells and inhibits B-cell receptor induced signaling, characterized by inhibition of the calcium mobilization and cellular activation. Mechanistically, the immunoreceptor tyrosine-based inhibitory motif domain is phosphorylated by the Src kinase LYN, which in turn leads to the recruitment of the protein tyrosine phosphatase 1/PTPN6, leading to the negative regulation of BCR signaling. If this negative signaling from is of sufficient strength, apoptosis of the B-cell can be induced.</text>
</comment>
<dbReference type="Gene3D" id="2.60.40.10">
    <property type="entry name" value="Immunoglobulins"/>
    <property type="match status" value="3"/>
</dbReference>
<dbReference type="InterPro" id="IPR007110">
    <property type="entry name" value="Ig-like_dom"/>
</dbReference>
<comment type="subunit">
    <text evidence="4">Predominantly monomer of isoform CD22-beta. Also found as heterodimer of isoform CD22-beta and a shorter isoform. Interacts with PTPN6/SHP-1, LYN, SYK, PIK3R1/PIK3R2 and PLCG1 upon phosphorylation. Interacts with GRB2, INPP5D and SHC1 upon phosphorylation. May form a complex with INPP5D/SHIP, GRB2 and SHC1.</text>
</comment>
<evidence type="ECO:0000256" key="2">
    <source>
        <dbReference type="ARBA" id="ARBA00041781"/>
    </source>
</evidence>
<feature type="domain" description="Ig-like" evidence="6">
    <location>
        <begin position="240"/>
        <end position="321"/>
    </location>
</feature>
<dbReference type="PANTHER" id="PTHR46013:SF4">
    <property type="entry name" value="B-CELL RECEPTOR CD22-RELATED"/>
    <property type="match status" value="1"/>
</dbReference>
<evidence type="ECO:0000256" key="5">
    <source>
        <dbReference type="SAM" id="SignalP"/>
    </source>
</evidence>
<dbReference type="SUPFAM" id="SSF48726">
    <property type="entry name" value="Immunoglobulin"/>
    <property type="match status" value="3"/>
</dbReference>
<dbReference type="Ensembl" id="ENSECRT00000023834.1">
    <property type="protein sequence ID" value="ENSECRP00000023331.1"/>
    <property type="gene ID" value="ENSECRG00000015764.1"/>
</dbReference>
<feature type="signal peptide" evidence="5">
    <location>
        <begin position="1"/>
        <end position="25"/>
    </location>
</feature>
<keyword evidence="5" id="KW-0732">Signal</keyword>
<sequence length="351" mass="39657">VHNCIHAVCCLVFILFVYLSEWGAAYKPKRICALEGSTVRINCTYRHPPNIAIEKEMWFYDSEEYNHRQRVQFLGNKNKKTCDVKISDVKQEDSGYYKFRFEGTDKWIQVPGVHVRVTGLKVQTTPEKVKENDTVNLSCTTNCSLVNSIFSWFRNGQHLNETSKELQIQRVSIEDHGNYWCQTGNMNISPAFLLNVECESYFESAAYPTHKEDMRGIKPGLDNSHSQLPVTVSFCVLDAPRNVVITGQPIACTEEETSVALHCTALANPPSNYTWVKEKGGHAGSGEQLHISKFDTSHNGYYYCEATNIHGTAKSAAVHLTVNGWFDNQDGDFVIMICVLQMLKTNYKGSS</sequence>
<dbReference type="Pfam" id="PF13927">
    <property type="entry name" value="Ig_3"/>
    <property type="match status" value="2"/>
</dbReference>
<dbReference type="SMART" id="SM00408">
    <property type="entry name" value="IGc2"/>
    <property type="match status" value="3"/>
</dbReference>
<dbReference type="InterPro" id="IPR013783">
    <property type="entry name" value="Ig-like_fold"/>
</dbReference>
<dbReference type="InterPro" id="IPR056386">
    <property type="entry name" value="Ig_CD22"/>
</dbReference>
<evidence type="ECO:0000256" key="4">
    <source>
        <dbReference type="ARBA" id="ARBA00046458"/>
    </source>
</evidence>
<keyword evidence="8" id="KW-1185">Reference proteome</keyword>
<feature type="domain" description="Ig-like" evidence="6">
    <location>
        <begin position="111"/>
        <end position="197"/>
    </location>
</feature>
<name>A0A8C4SWH1_ERPCA</name>
<reference evidence="7" key="2">
    <citation type="submission" date="2025-09" db="UniProtKB">
        <authorList>
            <consortium name="Ensembl"/>
        </authorList>
    </citation>
    <scope>IDENTIFICATION</scope>
</reference>
<dbReference type="InterPro" id="IPR003599">
    <property type="entry name" value="Ig_sub"/>
</dbReference>
<dbReference type="GeneTree" id="ENSGT01150000286924"/>
<dbReference type="AlphaFoldDB" id="A0A8C4SWH1"/>
<organism evidence="7 8">
    <name type="scientific">Erpetoichthys calabaricus</name>
    <name type="common">Rope fish</name>
    <name type="synonym">Calamoichthys calabaricus</name>
    <dbReference type="NCBI Taxonomy" id="27687"/>
    <lineage>
        <taxon>Eukaryota</taxon>
        <taxon>Metazoa</taxon>
        <taxon>Chordata</taxon>
        <taxon>Craniata</taxon>
        <taxon>Vertebrata</taxon>
        <taxon>Euteleostomi</taxon>
        <taxon>Actinopterygii</taxon>
        <taxon>Polypteriformes</taxon>
        <taxon>Polypteridae</taxon>
        <taxon>Erpetoichthys</taxon>
    </lineage>
</organism>
<evidence type="ECO:0000256" key="1">
    <source>
        <dbReference type="ARBA" id="ARBA00040106"/>
    </source>
</evidence>
<accession>A0A8C4SWH1</accession>
<dbReference type="InterPro" id="IPR003598">
    <property type="entry name" value="Ig_sub2"/>
</dbReference>
<feature type="chain" id="PRO_5033983201" description="B-cell receptor CD22" evidence="5">
    <location>
        <begin position="26"/>
        <end position="351"/>
    </location>
</feature>
<proteinExistence type="predicted"/>
<dbReference type="PROSITE" id="PS50835">
    <property type="entry name" value="IG_LIKE"/>
    <property type="match status" value="2"/>
</dbReference>
<protein>
    <recommendedName>
        <fullName evidence="1">B-cell receptor CD22</fullName>
    </recommendedName>
    <alternativeName>
        <fullName evidence="2">Sialic acid-binding Ig-like lectin 2</fullName>
    </alternativeName>
</protein>
<evidence type="ECO:0000256" key="3">
    <source>
        <dbReference type="ARBA" id="ARBA00045430"/>
    </source>
</evidence>
<dbReference type="Pfam" id="PF24518">
    <property type="entry name" value="Ig_CD22"/>
    <property type="match status" value="1"/>
</dbReference>
<evidence type="ECO:0000313" key="7">
    <source>
        <dbReference type="Ensembl" id="ENSECRP00000023331.1"/>
    </source>
</evidence>
<dbReference type="InterPro" id="IPR036179">
    <property type="entry name" value="Ig-like_dom_sf"/>
</dbReference>